<dbReference type="EMBL" id="JH611164">
    <property type="protein sequence ID" value="EJP73979.1"/>
    <property type="molecule type" value="Genomic_DNA"/>
</dbReference>
<dbReference type="Proteomes" id="UP000010116">
    <property type="component" value="Unassembled WGS sequence"/>
</dbReference>
<evidence type="ECO:0000259" key="3">
    <source>
        <dbReference type="Pfam" id="PF25954"/>
    </source>
</evidence>
<dbReference type="Gene3D" id="2.40.50.100">
    <property type="match status" value="1"/>
</dbReference>
<dbReference type="GO" id="GO:1990281">
    <property type="term" value="C:efflux pump complex"/>
    <property type="evidence" value="ECO:0007669"/>
    <property type="project" value="TreeGrafter"/>
</dbReference>
<evidence type="ECO:0000313" key="4">
    <source>
        <dbReference type="EMBL" id="EJP73979.1"/>
    </source>
</evidence>
<dbReference type="InterPro" id="IPR058792">
    <property type="entry name" value="Beta-barrel_RND_2"/>
</dbReference>
<keyword evidence="2" id="KW-0812">Transmembrane</keyword>
<name>J4KT78_9GAMM</name>
<dbReference type="Gene3D" id="2.40.30.170">
    <property type="match status" value="1"/>
</dbReference>
<dbReference type="GO" id="GO:0015562">
    <property type="term" value="F:efflux transmembrane transporter activity"/>
    <property type="evidence" value="ECO:0007669"/>
    <property type="project" value="TreeGrafter"/>
</dbReference>
<dbReference type="HOGENOM" id="CLU_018816_0_0_6"/>
<dbReference type="InterPro" id="IPR006143">
    <property type="entry name" value="RND_pump_MFP"/>
</dbReference>
<dbReference type="Pfam" id="PF25954">
    <property type="entry name" value="Beta-barrel_RND_2"/>
    <property type="match status" value="1"/>
</dbReference>
<feature type="transmembrane region" description="Helical" evidence="2">
    <location>
        <begin position="7"/>
        <end position="25"/>
    </location>
</feature>
<proteinExistence type="inferred from homology"/>
<dbReference type="AlphaFoldDB" id="J4KT78"/>
<dbReference type="PANTHER" id="PTHR30469:SF29">
    <property type="entry name" value="BLR2860 PROTEIN"/>
    <property type="match status" value="1"/>
</dbReference>
<comment type="similarity">
    <text evidence="1">Belongs to the membrane fusion protein (MFP) (TC 8.A.1) family.</text>
</comment>
<reference evidence="4 5" key="1">
    <citation type="journal article" date="2012" name="ISME J.">
        <title>Genomic insights to SAR86, an abundant and uncultivated marine bacterial lineage.</title>
        <authorList>
            <person name="Dupont C.L."/>
            <person name="Rusch D.B."/>
            <person name="Yooseph S."/>
            <person name="Lombardo M.J."/>
            <person name="Richter R.A."/>
            <person name="Valas R."/>
            <person name="Novotny M."/>
            <person name="Yee-Greenbaum J."/>
            <person name="Selengut J.D."/>
            <person name="Haft D.H."/>
            <person name="Halpern A.L."/>
            <person name="Lasken R.S."/>
            <person name="Nealson K."/>
            <person name="Friedman R."/>
            <person name="Venter J.C."/>
        </authorList>
    </citation>
    <scope>NUCLEOTIDE SEQUENCE [LARGE SCALE GENOMIC DNA]</scope>
</reference>
<gene>
    <name evidence="4" type="ORF">NT02SARS_0665</name>
</gene>
<dbReference type="SUPFAM" id="SSF111369">
    <property type="entry name" value="HlyD-like secretion proteins"/>
    <property type="match status" value="1"/>
</dbReference>
<evidence type="ECO:0000256" key="2">
    <source>
        <dbReference type="SAM" id="Phobius"/>
    </source>
</evidence>
<keyword evidence="2" id="KW-0472">Membrane</keyword>
<evidence type="ECO:0000256" key="1">
    <source>
        <dbReference type="ARBA" id="ARBA00009477"/>
    </source>
</evidence>
<protein>
    <submittedName>
        <fullName evidence="4">RND family efflux transporter MFP subunit</fullName>
    </submittedName>
</protein>
<dbReference type="PANTHER" id="PTHR30469">
    <property type="entry name" value="MULTIDRUG RESISTANCE PROTEIN MDTA"/>
    <property type="match status" value="1"/>
</dbReference>
<keyword evidence="2" id="KW-1133">Transmembrane helix</keyword>
<dbReference type="NCBIfam" id="TIGR01730">
    <property type="entry name" value="RND_mfp"/>
    <property type="match status" value="1"/>
</dbReference>
<evidence type="ECO:0000313" key="5">
    <source>
        <dbReference type="Proteomes" id="UP000010116"/>
    </source>
</evidence>
<accession>J4KT78</accession>
<feature type="domain" description="CusB-like beta-barrel" evidence="3">
    <location>
        <begin position="143"/>
        <end position="210"/>
    </location>
</feature>
<organism evidence="4 5">
    <name type="scientific">SAR86 cluster bacterium SAR86B</name>
    <dbReference type="NCBI Taxonomy" id="1123867"/>
    <lineage>
        <taxon>Bacteria</taxon>
        <taxon>Pseudomonadati</taxon>
        <taxon>Pseudomonadota</taxon>
        <taxon>Gammaproteobacteria</taxon>
        <taxon>SAR86 cluster</taxon>
    </lineage>
</organism>
<sequence length="289" mass="32085">MNKNIRIASYILIVVIFWMLSAIFVEEEIIPEKEPSLFKVAVQQSESQEYQPKIRLKSTTRSEARVEVKAKTSGEVVSIGARQGTNIKKDFVLCSLGVVELNRTEVKAPFDGYIENIVKPGNYLQKGQICATIIQLDPIIFIAEVPEFQINKVRENQKVKLDLITGQTIEGKLSFVSKSANNATRTFLVESEIPNENGLIRDGITSNMTIYIDKVIAHKIPSSILVLSDEGKLGVRYVNNDNIVQFSEVIIFEDSNDGLWVAGLPSSVNLIVEGQGFVEEGQAVLINAL</sequence>